<dbReference type="Pfam" id="PF22922">
    <property type="entry name" value="GAF_NLP"/>
    <property type="match status" value="1"/>
</dbReference>
<protein>
    <recommendedName>
        <fullName evidence="1">NLP1-9 GAF domain-containing protein</fullName>
    </recommendedName>
</protein>
<dbReference type="AlphaFoldDB" id="A0A834HBC4"/>
<sequence length="539" mass="61582">MALKDGSVNDGDGNRILEYLNYFPPNFMEYMLRELKWSRFKPDVSGVLVFGWVFWSQLDHQTLPHGKLVSTEYQFYADAESEEEELGLPGRVFLQNIPESAPSVKYYSEKEYPQRVDALRCNINGSWALPVFEHSSNTCVGVLEMVSLYYSTSFWHDKYFLYHLSDIFQQIQVPELVVSMQEFGMQFFDGYTHCRMRYRNENKALTAAFQELRMVFGSVCKIHKLPLALTWVSCSSCNDLLPVRLLVKGVEYFEEGNGCLTNFLEVSKGRHLRKGQVTGRILPFPSLLYCSDIKNFSIAEYPFLPYARQCKLSGWFAICLQSIYPGNEVYILEFFLPMRSKNDENILTTLSLILGTMEEHFETFKLASGQELGEILPLEVIDFQNGKKSHSVHMIQATRISSILELLRDGGLMLQLGQLDQPSVDAINNGMNVVSEAQNYNLPSLETLQNGKVAMQRDSSKHPSMDPSNIGQNVTTPERNIIAITSLEERTRKTQERELTKTGVRIDISLEDILKCSKMSRNNAAQKLEGKSTLPRFKL</sequence>
<accession>A0A834HBC4</accession>
<evidence type="ECO:0000313" key="3">
    <source>
        <dbReference type="Proteomes" id="UP000626092"/>
    </source>
</evidence>
<feature type="domain" description="NLP1-9 GAF" evidence="1">
    <location>
        <begin position="201"/>
        <end position="363"/>
    </location>
</feature>
<dbReference type="InterPro" id="IPR045012">
    <property type="entry name" value="NLP"/>
</dbReference>
<dbReference type="Proteomes" id="UP000626092">
    <property type="component" value="Unassembled WGS sequence"/>
</dbReference>
<evidence type="ECO:0000313" key="2">
    <source>
        <dbReference type="EMBL" id="KAF7149988.1"/>
    </source>
</evidence>
<gene>
    <name evidence="2" type="ORF">RHSIM_Rhsim02G0248000</name>
</gene>
<proteinExistence type="predicted"/>
<dbReference type="PANTHER" id="PTHR32002:SF62">
    <property type="entry name" value="PROTEIN NLP6-LIKE ISOFORM X1"/>
    <property type="match status" value="1"/>
</dbReference>
<dbReference type="InterPro" id="IPR055081">
    <property type="entry name" value="NLP1-9_GAF"/>
</dbReference>
<comment type="caution">
    <text evidence="2">The sequence shown here is derived from an EMBL/GenBank/DDBJ whole genome shotgun (WGS) entry which is preliminary data.</text>
</comment>
<dbReference type="GO" id="GO:0003700">
    <property type="term" value="F:DNA-binding transcription factor activity"/>
    <property type="evidence" value="ECO:0007669"/>
    <property type="project" value="InterPro"/>
</dbReference>
<dbReference type="EMBL" id="WJXA01000002">
    <property type="protein sequence ID" value="KAF7149988.1"/>
    <property type="molecule type" value="Genomic_DNA"/>
</dbReference>
<evidence type="ECO:0000259" key="1">
    <source>
        <dbReference type="Pfam" id="PF22922"/>
    </source>
</evidence>
<keyword evidence="3" id="KW-1185">Reference proteome</keyword>
<name>A0A834HBC4_RHOSS</name>
<organism evidence="2 3">
    <name type="scientific">Rhododendron simsii</name>
    <name type="common">Sims's rhododendron</name>
    <dbReference type="NCBI Taxonomy" id="118357"/>
    <lineage>
        <taxon>Eukaryota</taxon>
        <taxon>Viridiplantae</taxon>
        <taxon>Streptophyta</taxon>
        <taxon>Embryophyta</taxon>
        <taxon>Tracheophyta</taxon>
        <taxon>Spermatophyta</taxon>
        <taxon>Magnoliopsida</taxon>
        <taxon>eudicotyledons</taxon>
        <taxon>Gunneridae</taxon>
        <taxon>Pentapetalae</taxon>
        <taxon>asterids</taxon>
        <taxon>Ericales</taxon>
        <taxon>Ericaceae</taxon>
        <taxon>Ericoideae</taxon>
        <taxon>Rhodoreae</taxon>
        <taxon>Rhododendron</taxon>
    </lineage>
</organism>
<reference evidence="2" key="1">
    <citation type="submission" date="2019-11" db="EMBL/GenBank/DDBJ databases">
        <authorList>
            <person name="Liu Y."/>
            <person name="Hou J."/>
            <person name="Li T.-Q."/>
            <person name="Guan C.-H."/>
            <person name="Wu X."/>
            <person name="Wu H.-Z."/>
            <person name="Ling F."/>
            <person name="Zhang R."/>
            <person name="Shi X.-G."/>
            <person name="Ren J.-P."/>
            <person name="Chen E.-F."/>
            <person name="Sun J.-M."/>
        </authorList>
    </citation>
    <scope>NUCLEOTIDE SEQUENCE</scope>
    <source>
        <strain evidence="2">Adult_tree_wgs_1</strain>
        <tissue evidence="2">Leaves</tissue>
    </source>
</reference>
<dbReference type="PANTHER" id="PTHR32002">
    <property type="entry name" value="PROTEIN NLP8"/>
    <property type="match status" value="1"/>
</dbReference>